<dbReference type="GO" id="GO:0009279">
    <property type="term" value="C:cell outer membrane"/>
    <property type="evidence" value="ECO:0007669"/>
    <property type="project" value="TreeGrafter"/>
</dbReference>
<evidence type="ECO:0000259" key="3">
    <source>
        <dbReference type="Pfam" id="PF03968"/>
    </source>
</evidence>
<feature type="chain" id="PRO_5020955069" evidence="2">
    <location>
        <begin position="19"/>
        <end position="164"/>
    </location>
</feature>
<dbReference type="AlphaFoldDB" id="A0A4Q1B1B9"/>
<accession>A0A4Q1B1B9</accession>
<evidence type="ECO:0000256" key="2">
    <source>
        <dbReference type="SAM" id="SignalP"/>
    </source>
</evidence>
<dbReference type="GO" id="GO:0017089">
    <property type="term" value="F:glycolipid transfer activity"/>
    <property type="evidence" value="ECO:0007669"/>
    <property type="project" value="TreeGrafter"/>
</dbReference>
<dbReference type="Pfam" id="PF03968">
    <property type="entry name" value="LptD_N"/>
    <property type="match status" value="1"/>
</dbReference>
<dbReference type="GO" id="GO:0030288">
    <property type="term" value="C:outer membrane-bounded periplasmic space"/>
    <property type="evidence" value="ECO:0007669"/>
    <property type="project" value="TreeGrafter"/>
</dbReference>
<protein>
    <submittedName>
        <fullName evidence="4">Organic solvent tolerance protein OstA</fullName>
    </submittedName>
</protein>
<evidence type="ECO:0000313" key="4">
    <source>
        <dbReference type="EMBL" id="RXK14131.1"/>
    </source>
</evidence>
<sequence length="164" mass="18338">MKLLLKVALISTFLFANANTEKLIIDAKNFETDDSKGVSIFTGNVKLKMAKDKLNSDKLEVFMKPKSQGKNVEPLKYIATGNVSFTIFSNGKHYEGKGSKVIYDPKKLEYTVIGKGYLNEVTESRELYGEKIFINQQTGSAKVSGTDNKPVRFILNIESSNKEK</sequence>
<dbReference type="Proteomes" id="UP000289718">
    <property type="component" value="Unassembled WGS sequence"/>
</dbReference>
<dbReference type="Gene3D" id="2.60.450.10">
    <property type="entry name" value="Lipopolysaccharide (LPS) transport protein A like domain"/>
    <property type="match status" value="1"/>
</dbReference>
<evidence type="ECO:0000313" key="5">
    <source>
        <dbReference type="Proteomes" id="UP000289718"/>
    </source>
</evidence>
<proteinExistence type="predicted"/>
<reference evidence="4 5" key="1">
    <citation type="submission" date="2017-09" db="EMBL/GenBank/DDBJ databases">
        <title>Genomics of the genus Arcobacter.</title>
        <authorList>
            <person name="Perez-Cataluna A."/>
            <person name="Figueras M.J."/>
            <person name="Salas-Masso N."/>
        </authorList>
    </citation>
    <scope>NUCLEOTIDE SEQUENCE [LARGE SCALE GENOMIC DNA]</scope>
    <source>
        <strain evidence="4 5">F156-34</strain>
    </source>
</reference>
<name>A0A4Q1B1B9_9BACT</name>
<dbReference type="OrthoDB" id="5373249at2"/>
<dbReference type="InterPro" id="IPR005653">
    <property type="entry name" value="OstA-like_N"/>
</dbReference>
<dbReference type="GO" id="GO:0015920">
    <property type="term" value="P:lipopolysaccharide transport"/>
    <property type="evidence" value="ECO:0007669"/>
    <property type="project" value="TreeGrafter"/>
</dbReference>
<keyword evidence="1 2" id="KW-0732">Signal</keyword>
<dbReference type="InterPro" id="IPR052037">
    <property type="entry name" value="LPS_export_LptA"/>
</dbReference>
<keyword evidence="5" id="KW-1185">Reference proteome</keyword>
<dbReference type="EMBL" id="NXIE01000001">
    <property type="protein sequence ID" value="RXK14131.1"/>
    <property type="molecule type" value="Genomic_DNA"/>
</dbReference>
<dbReference type="RefSeq" id="WP_129060243.1">
    <property type="nucleotide sequence ID" value="NZ_NXIE01000001.1"/>
</dbReference>
<feature type="signal peptide" evidence="2">
    <location>
        <begin position="1"/>
        <end position="18"/>
    </location>
</feature>
<dbReference type="PANTHER" id="PTHR36504">
    <property type="entry name" value="LIPOPOLYSACCHARIDE EXPORT SYSTEM PROTEIN LPTA"/>
    <property type="match status" value="1"/>
</dbReference>
<evidence type="ECO:0000256" key="1">
    <source>
        <dbReference type="ARBA" id="ARBA00022729"/>
    </source>
</evidence>
<dbReference type="PANTHER" id="PTHR36504:SF1">
    <property type="entry name" value="LIPOPOLYSACCHARIDE EXPORT SYSTEM PROTEIN LPTA"/>
    <property type="match status" value="1"/>
</dbReference>
<comment type="caution">
    <text evidence="4">The sequence shown here is derived from an EMBL/GenBank/DDBJ whole genome shotgun (WGS) entry which is preliminary data.</text>
</comment>
<gene>
    <name evidence="4" type="ORF">CP965_01400</name>
</gene>
<feature type="domain" description="Organic solvent tolerance-like N-terminal" evidence="3">
    <location>
        <begin position="25"/>
        <end position="139"/>
    </location>
</feature>
<organism evidence="4 5">
    <name type="scientific">Halarcobacter mediterraneus</name>
    <dbReference type="NCBI Taxonomy" id="2023153"/>
    <lineage>
        <taxon>Bacteria</taxon>
        <taxon>Pseudomonadati</taxon>
        <taxon>Campylobacterota</taxon>
        <taxon>Epsilonproteobacteria</taxon>
        <taxon>Campylobacterales</taxon>
        <taxon>Arcobacteraceae</taxon>
        <taxon>Halarcobacter</taxon>
    </lineage>
</organism>